<keyword evidence="1" id="KW-0732">Signal</keyword>
<protein>
    <recommendedName>
        <fullName evidence="4">Outer membrane protein beta-barrel domain-containing protein</fullName>
    </recommendedName>
</protein>
<gene>
    <name evidence="2" type="ORF">HRH59_15615</name>
</gene>
<keyword evidence="3" id="KW-1185">Reference proteome</keyword>
<comment type="caution">
    <text evidence="2">The sequence shown here is derived from an EMBL/GenBank/DDBJ whole genome shotgun (WGS) entry which is preliminary data.</text>
</comment>
<organism evidence="2 3">
    <name type="scientific">Rheinheimera lutimaris</name>
    <dbReference type="NCBI Taxonomy" id="2740584"/>
    <lineage>
        <taxon>Bacteria</taxon>
        <taxon>Pseudomonadati</taxon>
        <taxon>Pseudomonadota</taxon>
        <taxon>Gammaproteobacteria</taxon>
        <taxon>Chromatiales</taxon>
        <taxon>Chromatiaceae</taxon>
        <taxon>Rheinheimera</taxon>
    </lineage>
</organism>
<proteinExistence type="predicted"/>
<name>A0A7Y5ASY4_9GAMM</name>
<evidence type="ECO:0000313" key="2">
    <source>
        <dbReference type="EMBL" id="NRQ43972.1"/>
    </source>
</evidence>
<dbReference type="RefSeq" id="WP_173502205.1">
    <property type="nucleotide sequence ID" value="NZ_JABSOD010000020.1"/>
</dbReference>
<dbReference type="AlphaFoldDB" id="A0A7Y5ASY4"/>
<evidence type="ECO:0008006" key="4">
    <source>
        <dbReference type="Google" id="ProtNLM"/>
    </source>
</evidence>
<sequence length="163" mass="17691">MKKLVLVLSFISGSLIAQESTFDRQYSVGVGLGAIYSGLGVNFALLSASDMKYISAGCVEYSSMYGSTCGFGAGWIVTDLFNSNSNKHGVGVYVTKAGSESYVYLDDNGFNFVENQYYAAGISYTYFMNGIDKPGFNFGISAHATNAKYEEKINGFLQLGYQF</sequence>
<evidence type="ECO:0000256" key="1">
    <source>
        <dbReference type="SAM" id="SignalP"/>
    </source>
</evidence>
<feature type="chain" id="PRO_5030780235" description="Outer membrane protein beta-barrel domain-containing protein" evidence="1">
    <location>
        <begin position="18"/>
        <end position="163"/>
    </location>
</feature>
<dbReference type="EMBL" id="JABSOD010000020">
    <property type="protein sequence ID" value="NRQ43972.1"/>
    <property type="molecule type" value="Genomic_DNA"/>
</dbReference>
<dbReference type="Proteomes" id="UP000523161">
    <property type="component" value="Unassembled WGS sequence"/>
</dbReference>
<feature type="signal peptide" evidence="1">
    <location>
        <begin position="1"/>
        <end position="17"/>
    </location>
</feature>
<accession>A0A7Y5ASY4</accession>
<reference evidence="2 3" key="1">
    <citation type="submission" date="2020-06" db="EMBL/GenBank/DDBJ databases">
        <title>Rheinheimera sp. nov., a marine bacterium isolated from coastal.</title>
        <authorList>
            <person name="Yu Q."/>
            <person name="Qi Y."/>
            <person name="Pu J."/>
        </authorList>
    </citation>
    <scope>NUCLEOTIDE SEQUENCE [LARGE SCALE GENOMIC DNA]</scope>
    <source>
        <strain evidence="2 3">YQF-2</strain>
    </source>
</reference>
<evidence type="ECO:0000313" key="3">
    <source>
        <dbReference type="Proteomes" id="UP000523161"/>
    </source>
</evidence>